<dbReference type="FunFam" id="3.10.10.10:FF:000007">
    <property type="entry name" value="Retrovirus-related Pol polyprotein from transposon 17.6-like Protein"/>
    <property type="match status" value="1"/>
</dbReference>
<dbReference type="GO" id="GO:0006508">
    <property type="term" value="P:proteolysis"/>
    <property type="evidence" value="ECO:0007669"/>
    <property type="project" value="UniProtKB-KW"/>
</dbReference>
<dbReference type="InterPro" id="IPR050951">
    <property type="entry name" value="Retrovirus_Pol_polyprotein"/>
</dbReference>
<proteinExistence type="predicted"/>
<dbReference type="InterPro" id="IPR043502">
    <property type="entry name" value="DNA/RNA_pol_sf"/>
</dbReference>
<dbReference type="AlphaFoldDB" id="A0A4Y2KD20"/>
<keyword evidence="6" id="KW-0255">Endonuclease</keyword>
<evidence type="ECO:0000256" key="7">
    <source>
        <dbReference type="ARBA" id="ARBA00022801"/>
    </source>
</evidence>
<dbReference type="CDD" id="cd01647">
    <property type="entry name" value="RT_LTR"/>
    <property type="match status" value="1"/>
</dbReference>
<evidence type="ECO:0000256" key="6">
    <source>
        <dbReference type="ARBA" id="ARBA00022759"/>
    </source>
</evidence>
<keyword evidence="9" id="KW-0511">Multifunctional enzyme</keyword>
<keyword evidence="12" id="KW-1185">Reference proteome</keyword>
<accession>A0A4Y2KD20</accession>
<evidence type="ECO:0000256" key="3">
    <source>
        <dbReference type="ARBA" id="ARBA00022679"/>
    </source>
</evidence>
<dbReference type="GO" id="GO:0004519">
    <property type="term" value="F:endonuclease activity"/>
    <property type="evidence" value="ECO:0007669"/>
    <property type="project" value="UniProtKB-KW"/>
</dbReference>
<dbReference type="InterPro" id="IPR000477">
    <property type="entry name" value="RT_dom"/>
</dbReference>
<dbReference type="InterPro" id="IPR041577">
    <property type="entry name" value="RT_RNaseH_2"/>
</dbReference>
<dbReference type="PROSITE" id="PS50878">
    <property type="entry name" value="RT_POL"/>
    <property type="match status" value="1"/>
</dbReference>
<dbReference type="PANTHER" id="PTHR37984:SF5">
    <property type="entry name" value="PROTEIN NYNRIN-LIKE"/>
    <property type="match status" value="1"/>
</dbReference>
<gene>
    <name evidence="11" type="primary">TY3B-G_624</name>
    <name evidence="11" type="ORF">AVEN_237658_1</name>
</gene>
<reference evidence="11 12" key="1">
    <citation type="journal article" date="2019" name="Sci. Rep.">
        <title>Orb-weaving spider Araneus ventricosus genome elucidates the spidroin gene catalogue.</title>
        <authorList>
            <person name="Kono N."/>
            <person name="Nakamura H."/>
            <person name="Ohtoshi R."/>
            <person name="Moran D.A.P."/>
            <person name="Shinohara A."/>
            <person name="Yoshida Y."/>
            <person name="Fujiwara M."/>
            <person name="Mori M."/>
            <person name="Tomita M."/>
            <person name="Arakawa K."/>
        </authorList>
    </citation>
    <scope>NUCLEOTIDE SEQUENCE [LARGE SCALE GENOMIC DNA]</scope>
</reference>
<dbReference type="Gene3D" id="3.30.70.270">
    <property type="match status" value="2"/>
</dbReference>
<evidence type="ECO:0000256" key="1">
    <source>
        <dbReference type="ARBA" id="ARBA00012493"/>
    </source>
</evidence>
<keyword evidence="5" id="KW-0540">Nuclease</keyword>
<dbReference type="EMBL" id="BGPR01004443">
    <property type="protein sequence ID" value="GBM99729.1"/>
    <property type="molecule type" value="Genomic_DNA"/>
</dbReference>
<dbReference type="Proteomes" id="UP000499080">
    <property type="component" value="Unassembled WGS sequence"/>
</dbReference>
<evidence type="ECO:0000256" key="8">
    <source>
        <dbReference type="ARBA" id="ARBA00022918"/>
    </source>
</evidence>
<dbReference type="Gene3D" id="3.10.10.10">
    <property type="entry name" value="HIV Type 1 Reverse Transcriptase, subunit A, domain 1"/>
    <property type="match status" value="1"/>
</dbReference>
<dbReference type="CDD" id="cd09274">
    <property type="entry name" value="RNase_HI_RT_Ty3"/>
    <property type="match status" value="1"/>
</dbReference>
<keyword evidence="8" id="KW-0695">RNA-directed DNA polymerase</keyword>
<evidence type="ECO:0000256" key="2">
    <source>
        <dbReference type="ARBA" id="ARBA00022670"/>
    </source>
</evidence>
<keyword evidence="2" id="KW-0645">Protease</keyword>
<sequence>MNCFDLYGCSACPQAILTTSSDDLNKLSIMADKIADLTSGSEICCNHVKTKVPETSNPNDCISNLQAQISELSLKIDRMSQFRRSRTKGPPVGARARRLAPDKLIAAKQEFQNLIHKRICSPSTSCWASPLVMVKKSDGSWRPCGDYRALNAQAIPDKYPIRHIHDFTSYLHGKTVFTTLDLKRAYHQVPMHEEDKQKTAIITPFGLFQFNFMTFGLRYAAQKTTQSLMDNALQGLDFCFVYIDNLLIASSSLEEHLDHLKQVFDRLRKFGLVLNRDKCVFAVEHLSFLGHKIDTYGITPLPEKVEAISNFSRPKTVQDLKRFLGMLNFYRRFLPQAAKKQLPLQKLLEKGKKRDKTPLNWTDGSDEAFQNCINDLKEATHLAHPNSNAAIIVMTDASDRAIGGCIQQREGDSWKPLEGTKFTILTDHKPITYAFSQKIEKLSPRQINHLNFIAQFTVDIKHISGKDNVVADALSRIESISTSPLAYEDIARSQQDDEELDLLLKQPISLTLQKLQVPNTDVMLYCDISTPIICPYIPKTHRYQVFRNLHDLAHPGVRATVTQLKKICTKNIFFKIS</sequence>
<protein>
    <recommendedName>
        <fullName evidence="1">RNA-directed DNA polymerase</fullName>
        <ecNumber evidence="1">2.7.7.49</ecNumber>
    </recommendedName>
</protein>
<dbReference type="FunFam" id="3.30.70.270:FF:000020">
    <property type="entry name" value="Transposon Tf2-6 polyprotein-like Protein"/>
    <property type="match status" value="1"/>
</dbReference>
<dbReference type="SUPFAM" id="SSF56672">
    <property type="entry name" value="DNA/RNA polymerases"/>
    <property type="match status" value="1"/>
</dbReference>
<name>A0A4Y2KD20_ARAVE</name>
<dbReference type="PANTHER" id="PTHR37984">
    <property type="entry name" value="PROTEIN CBG26694"/>
    <property type="match status" value="1"/>
</dbReference>
<dbReference type="OrthoDB" id="6773263at2759"/>
<evidence type="ECO:0000256" key="9">
    <source>
        <dbReference type="ARBA" id="ARBA00023268"/>
    </source>
</evidence>
<keyword evidence="3" id="KW-0808">Transferase</keyword>
<evidence type="ECO:0000259" key="10">
    <source>
        <dbReference type="PROSITE" id="PS50878"/>
    </source>
</evidence>
<comment type="caution">
    <text evidence="11">The sequence shown here is derived from an EMBL/GenBank/DDBJ whole genome shotgun (WGS) entry which is preliminary data.</text>
</comment>
<dbReference type="Pfam" id="PF00078">
    <property type="entry name" value="RVT_1"/>
    <property type="match status" value="1"/>
</dbReference>
<keyword evidence="4" id="KW-0548">Nucleotidyltransferase</keyword>
<evidence type="ECO:0000256" key="4">
    <source>
        <dbReference type="ARBA" id="ARBA00022695"/>
    </source>
</evidence>
<dbReference type="InterPro" id="IPR043128">
    <property type="entry name" value="Rev_trsase/Diguanyl_cyclase"/>
</dbReference>
<evidence type="ECO:0000313" key="11">
    <source>
        <dbReference type="EMBL" id="GBM99729.1"/>
    </source>
</evidence>
<keyword evidence="7" id="KW-0378">Hydrolase</keyword>
<organism evidence="11 12">
    <name type="scientific">Araneus ventricosus</name>
    <name type="common">Orbweaver spider</name>
    <name type="synonym">Epeira ventricosa</name>
    <dbReference type="NCBI Taxonomy" id="182803"/>
    <lineage>
        <taxon>Eukaryota</taxon>
        <taxon>Metazoa</taxon>
        <taxon>Ecdysozoa</taxon>
        <taxon>Arthropoda</taxon>
        <taxon>Chelicerata</taxon>
        <taxon>Arachnida</taxon>
        <taxon>Araneae</taxon>
        <taxon>Araneomorphae</taxon>
        <taxon>Entelegynae</taxon>
        <taxon>Araneoidea</taxon>
        <taxon>Araneidae</taxon>
        <taxon>Araneus</taxon>
    </lineage>
</organism>
<dbReference type="GO" id="GO:0008233">
    <property type="term" value="F:peptidase activity"/>
    <property type="evidence" value="ECO:0007669"/>
    <property type="project" value="UniProtKB-KW"/>
</dbReference>
<evidence type="ECO:0000313" key="12">
    <source>
        <dbReference type="Proteomes" id="UP000499080"/>
    </source>
</evidence>
<feature type="domain" description="Reverse transcriptase" evidence="10">
    <location>
        <begin position="115"/>
        <end position="293"/>
    </location>
</feature>
<evidence type="ECO:0000256" key="5">
    <source>
        <dbReference type="ARBA" id="ARBA00022722"/>
    </source>
</evidence>
<dbReference type="Pfam" id="PF17919">
    <property type="entry name" value="RT_RNaseH_2"/>
    <property type="match status" value="1"/>
</dbReference>
<dbReference type="GO" id="GO:0003964">
    <property type="term" value="F:RNA-directed DNA polymerase activity"/>
    <property type="evidence" value="ECO:0007669"/>
    <property type="project" value="UniProtKB-KW"/>
</dbReference>
<dbReference type="EC" id="2.7.7.49" evidence="1"/>